<evidence type="ECO:0000313" key="2">
    <source>
        <dbReference type="Proteomes" id="UP000238390"/>
    </source>
</evidence>
<dbReference type="Pfam" id="PF00550">
    <property type="entry name" value="PP-binding"/>
    <property type="match status" value="1"/>
</dbReference>
<sequence>MNSIADIGKIEFWLINTCRELGLRVDAPDSDFFAAGGTSLSAIRLIAKAEEHFGEDALPPEDLFAQSRIHDIASCIQRNSSHFNALTEN</sequence>
<dbReference type="Gene3D" id="1.10.1200.10">
    <property type="entry name" value="ACP-like"/>
    <property type="match status" value="1"/>
</dbReference>
<gene>
    <name evidence="1" type="ORF">CSB93_3368</name>
</gene>
<dbReference type="RefSeq" id="WP_003157114.1">
    <property type="nucleotide sequence ID" value="NZ_CP020560.1"/>
</dbReference>
<proteinExistence type="predicted"/>
<accession>A0A2R3IT63</accession>
<dbReference type="Proteomes" id="UP000238390">
    <property type="component" value="Chromosome"/>
</dbReference>
<dbReference type="InterPro" id="IPR036736">
    <property type="entry name" value="ACP-like_sf"/>
</dbReference>
<name>A0A2R3IT63_9PSED</name>
<dbReference type="PROSITE" id="PS50075">
    <property type="entry name" value="CARRIER"/>
    <property type="match status" value="1"/>
</dbReference>
<evidence type="ECO:0000313" key="1">
    <source>
        <dbReference type="EMBL" id="AVK04807.1"/>
    </source>
</evidence>
<keyword evidence="2" id="KW-1185">Reference proteome</keyword>
<dbReference type="GeneID" id="77220473"/>
<organism evidence="1 2">
    <name type="scientific">Pseudomonas paraeruginosa</name>
    <dbReference type="NCBI Taxonomy" id="2994495"/>
    <lineage>
        <taxon>Bacteria</taxon>
        <taxon>Pseudomonadati</taxon>
        <taxon>Pseudomonadota</taxon>
        <taxon>Gammaproteobacteria</taxon>
        <taxon>Pseudomonadales</taxon>
        <taxon>Pseudomonadaceae</taxon>
        <taxon>Pseudomonas</taxon>
    </lineage>
</organism>
<protein>
    <submittedName>
        <fullName evidence="1">Phosphopantetheine attachment site family protein</fullName>
    </submittedName>
</protein>
<dbReference type="SUPFAM" id="SSF47336">
    <property type="entry name" value="ACP-like"/>
    <property type="match status" value="1"/>
</dbReference>
<dbReference type="EMBL" id="CP027169">
    <property type="protein sequence ID" value="AVK04807.1"/>
    <property type="molecule type" value="Genomic_DNA"/>
</dbReference>
<dbReference type="InterPro" id="IPR009081">
    <property type="entry name" value="PP-bd_ACP"/>
</dbReference>
<dbReference type="AlphaFoldDB" id="A0A2R3IT63"/>
<reference evidence="1 2" key="1">
    <citation type="submission" date="2018-02" db="EMBL/GenBank/DDBJ databases">
        <title>FDA/CDC Antimicrobial Resistant Isolate Bank Genome Sequencing.</title>
        <authorList>
            <person name="Benahmed F.H."/>
            <person name="Lutgring J.D."/>
            <person name="Yoo B."/>
            <person name="Machado M."/>
            <person name="Brown A."/>
            <person name="McAllister G."/>
            <person name="Perry A."/>
            <person name="Halpin A.L."/>
            <person name="Vavikolanu K."/>
            <person name="Ott S."/>
            <person name="Zhao X."/>
            <person name="Tallon L.J."/>
            <person name="Sadzewicz L."/>
            <person name="Aluvathingal J."/>
            <person name="Nadendla S."/>
            <person name="Voskania-kordi A."/>
            <person name="Simonyan V."/>
            <person name="Patel J."/>
            <person name="Shawar R.M."/>
        </authorList>
    </citation>
    <scope>NUCLEOTIDE SEQUENCE [LARGE SCALE GENOMIC DNA]</scope>
    <source>
        <strain evidence="1 2">AR_0356</strain>
    </source>
</reference>